<sequence>MGLQALKTTRLRTPQTELQKEDGTTTNNQKEMEEVAVSFYSKLFSRDPTDDGAYAELEALAKPFLKKCSSQESNSLIRPVTGVRSSAP</sequence>
<proteinExistence type="predicted"/>
<gene>
    <name evidence="1" type="ORF">DSO57_1027960</name>
</gene>
<protein>
    <submittedName>
        <fullName evidence="1">Uncharacterized protein</fullName>
    </submittedName>
</protein>
<name>A0ACC2TCI2_9FUNG</name>
<evidence type="ECO:0000313" key="1">
    <source>
        <dbReference type="EMBL" id="KAJ9072399.1"/>
    </source>
</evidence>
<evidence type="ECO:0000313" key="2">
    <source>
        <dbReference type="Proteomes" id="UP001165960"/>
    </source>
</evidence>
<dbReference type="EMBL" id="QTSX02003014">
    <property type="protein sequence ID" value="KAJ9072399.1"/>
    <property type="molecule type" value="Genomic_DNA"/>
</dbReference>
<keyword evidence="2" id="KW-1185">Reference proteome</keyword>
<organism evidence="1 2">
    <name type="scientific">Entomophthora muscae</name>
    <dbReference type="NCBI Taxonomy" id="34485"/>
    <lineage>
        <taxon>Eukaryota</taxon>
        <taxon>Fungi</taxon>
        <taxon>Fungi incertae sedis</taxon>
        <taxon>Zoopagomycota</taxon>
        <taxon>Entomophthoromycotina</taxon>
        <taxon>Entomophthoromycetes</taxon>
        <taxon>Entomophthorales</taxon>
        <taxon>Entomophthoraceae</taxon>
        <taxon>Entomophthora</taxon>
    </lineage>
</organism>
<accession>A0ACC2TCI2</accession>
<comment type="caution">
    <text evidence="1">The sequence shown here is derived from an EMBL/GenBank/DDBJ whole genome shotgun (WGS) entry which is preliminary data.</text>
</comment>
<reference evidence="1" key="1">
    <citation type="submission" date="2022-04" db="EMBL/GenBank/DDBJ databases">
        <title>Genome of the entomopathogenic fungus Entomophthora muscae.</title>
        <authorList>
            <person name="Elya C."/>
            <person name="Lovett B.R."/>
            <person name="Lee E."/>
            <person name="Macias A.M."/>
            <person name="Hajek A.E."/>
            <person name="De Bivort B.L."/>
            <person name="Kasson M.T."/>
            <person name="De Fine Licht H.H."/>
            <person name="Stajich J.E."/>
        </authorList>
    </citation>
    <scope>NUCLEOTIDE SEQUENCE</scope>
    <source>
        <strain evidence="1">Berkeley</strain>
    </source>
</reference>
<dbReference type="Proteomes" id="UP001165960">
    <property type="component" value="Unassembled WGS sequence"/>
</dbReference>